<organism evidence="1 2">
    <name type="scientific">Panacibacter microcysteis</name>
    <dbReference type="NCBI Taxonomy" id="2793269"/>
    <lineage>
        <taxon>Bacteria</taxon>
        <taxon>Pseudomonadati</taxon>
        <taxon>Bacteroidota</taxon>
        <taxon>Chitinophagia</taxon>
        <taxon>Chitinophagales</taxon>
        <taxon>Chitinophagaceae</taxon>
        <taxon>Panacibacter</taxon>
    </lineage>
</organism>
<name>A0A931E841_9BACT</name>
<gene>
    <name evidence="1" type="ORF">I5907_11645</name>
</gene>
<dbReference type="RefSeq" id="WP_196990885.1">
    <property type="nucleotide sequence ID" value="NZ_JADWYR010000001.1"/>
</dbReference>
<accession>A0A931E841</accession>
<evidence type="ECO:0000313" key="2">
    <source>
        <dbReference type="Proteomes" id="UP000628448"/>
    </source>
</evidence>
<comment type="caution">
    <text evidence="1">The sequence shown here is derived from an EMBL/GenBank/DDBJ whole genome shotgun (WGS) entry which is preliminary data.</text>
</comment>
<protein>
    <submittedName>
        <fullName evidence="1">Uncharacterized protein</fullName>
    </submittedName>
</protein>
<dbReference type="AlphaFoldDB" id="A0A931E841"/>
<reference evidence="1" key="1">
    <citation type="submission" date="2020-11" db="EMBL/GenBank/DDBJ databases">
        <title>Bacterial whole genome sequence for Panacibacter sp. DH6.</title>
        <authorList>
            <person name="Le V."/>
            <person name="Ko S."/>
            <person name="Ahn C.-Y."/>
            <person name="Oh H.-M."/>
        </authorList>
    </citation>
    <scope>NUCLEOTIDE SEQUENCE</scope>
    <source>
        <strain evidence="1">DH6</strain>
    </source>
</reference>
<sequence length="435" mass="48844">MKKVFFIGLSIFFKQAIYSQDVRIYHGEKSESVFLKQNEKLEDVSKEPVKIIRNVDGIVSISILNPNPFFYNYEIKTEDVDIVDDYSDQFSELVKLITSMPEISDHFKGARIAPTTFNQYKTSLETLHGEIKTAKLAIQKSDQPESVKEAFDRSINNDGRGFRAAIETIQKISLDKGHFNSQTLEKDLNDMLETAIKDGSFNTDLNLGAVGSNPTLEGLFKEAFQHLNNNLASLVKQIIDVTKRDRIIRFQVPVKENKKTTVKLIITKVNDKDNIDRELLNEEVAVILPLYVRKRFEIVPIVNLIFQNNRQKFSVENNLVKSAPDNDAIFNIGAMALMNFASFGELKEYGVGFGIGYSLQPEGNASSFFAIPSLSYKSIIRVGFGFGYNLAPVGLKNGAYVGEPLPTNITNIEDVIDYKRKPAAVFTIAISGLKL</sequence>
<dbReference type="EMBL" id="JADWYR010000001">
    <property type="protein sequence ID" value="MBG9376894.1"/>
    <property type="molecule type" value="Genomic_DNA"/>
</dbReference>
<proteinExistence type="predicted"/>
<keyword evidence="2" id="KW-1185">Reference proteome</keyword>
<dbReference type="Proteomes" id="UP000628448">
    <property type="component" value="Unassembled WGS sequence"/>
</dbReference>
<evidence type="ECO:0000313" key="1">
    <source>
        <dbReference type="EMBL" id="MBG9376894.1"/>
    </source>
</evidence>